<evidence type="ECO:0000313" key="4">
    <source>
        <dbReference type="Proteomes" id="UP000187209"/>
    </source>
</evidence>
<keyword evidence="4" id="KW-1185">Reference proteome</keyword>
<feature type="region of interest" description="Disordered" evidence="2">
    <location>
        <begin position="721"/>
        <end position="741"/>
    </location>
</feature>
<reference evidence="3 4" key="1">
    <citation type="submission" date="2016-11" db="EMBL/GenBank/DDBJ databases">
        <title>The macronuclear genome of Stentor coeruleus: a giant cell with tiny introns.</title>
        <authorList>
            <person name="Slabodnick M."/>
            <person name="Ruby J.G."/>
            <person name="Reiff S.B."/>
            <person name="Swart E.C."/>
            <person name="Gosai S."/>
            <person name="Prabakaran S."/>
            <person name="Witkowska E."/>
            <person name="Larue G.E."/>
            <person name="Fisher S."/>
            <person name="Freeman R.M."/>
            <person name="Gunawardena J."/>
            <person name="Chu W."/>
            <person name="Stover N.A."/>
            <person name="Gregory B.D."/>
            <person name="Nowacki M."/>
            <person name="Derisi J."/>
            <person name="Roy S.W."/>
            <person name="Marshall W.F."/>
            <person name="Sood P."/>
        </authorList>
    </citation>
    <scope>NUCLEOTIDE SEQUENCE [LARGE SCALE GENOMIC DNA]</scope>
    <source>
        <strain evidence="3">WM001</strain>
    </source>
</reference>
<dbReference type="Gene3D" id="1.10.287.1490">
    <property type="match status" value="1"/>
</dbReference>
<feature type="coiled-coil region" evidence="1">
    <location>
        <begin position="142"/>
        <end position="267"/>
    </location>
</feature>
<sequence length="763" mass="90626">MRLQFESKLNQMYAKIRDMESKIKLVNDSLEKLNQTLEQRTENLQNERKKNLVLVQYKFETEQEIKKIIKKYKQVETINTSLEQRLTNCYNKIDKLNLTLSNSHTQNNQILNDLAHKKIEIEDLKFTMEIIKGHIGKLNLLVDELKVEKEVHLKRIQDLEDTLNHETEKHKHFQQEYVKMKEHDSVKSVDLDKYKKRAEDQESILISLEKERDSLKVRRDSLEGMIAEIRDQFKQSQERLEEMNKGRRIVEEQNEILKSRLADREKELHEDRVIIHGLKEEQEKFKNNEVNITSQMTTIQIKLQTVEKQFEATKSTLQEKVSNLTDILESEKAVRQNWIYRYEEEHKVHTNVTRELLNTQDRLNEMTIKNNSLRAQMEEMELLLQKYTEKSKQEMEENMELRASNEDLKRKVKTNQILLERVDEDYKERMEEYEKDTEKSKQIANEQINTYLMQVEDIWQQAKNSYEKYEGMLKDHEKVRELQENLDNIIGAAKAELSEQTVLADQRGMIIEELRDMIINLDIIATNHKNNRKILEFELRKAQIDFYEYKNQCPEELRKDPNPFKTMTKLIASLRGELNFIESSKPVLADFQMQWEAPIDNWDRAVQTDEYLDLDQSIQRENSLTSSLAENPDDSIYVKKKTESLDLTSRKPSEKPKQILRDKIYREKTVKEKAVKEKLTKDSSLIQNEDYNTPINMRSIYNNESTIETQEMPSYSPRFPAINKKSSQPNSMVHLPQPIPTAGDFKRFLKQAVSRRKNDKTLA</sequence>
<organism evidence="3 4">
    <name type="scientific">Stentor coeruleus</name>
    <dbReference type="NCBI Taxonomy" id="5963"/>
    <lineage>
        <taxon>Eukaryota</taxon>
        <taxon>Sar</taxon>
        <taxon>Alveolata</taxon>
        <taxon>Ciliophora</taxon>
        <taxon>Postciliodesmatophora</taxon>
        <taxon>Heterotrichea</taxon>
        <taxon>Heterotrichida</taxon>
        <taxon>Stentoridae</taxon>
        <taxon>Stentor</taxon>
    </lineage>
</organism>
<comment type="caution">
    <text evidence="3">The sequence shown here is derived from an EMBL/GenBank/DDBJ whole genome shotgun (WGS) entry which is preliminary data.</text>
</comment>
<feature type="coiled-coil region" evidence="1">
    <location>
        <begin position="356"/>
        <end position="411"/>
    </location>
</feature>
<dbReference type="AlphaFoldDB" id="A0A1R2AZV3"/>
<feature type="coiled-coil region" evidence="1">
    <location>
        <begin position="16"/>
        <end position="85"/>
    </location>
</feature>
<gene>
    <name evidence="3" type="ORF">SteCoe_32084</name>
</gene>
<keyword evidence="1" id="KW-0175">Coiled coil</keyword>
<dbReference type="Proteomes" id="UP000187209">
    <property type="component" value="Unassembled WGS sequence"/>
</dbReference>
<accession>A0A1R2AZV3</accession>
<evidence type="ECO:0000256" key="1">
    <source>
        <dbReference type="SAM" id="Coils"/>
    </source>
</evidence>
<dbReference type="EMBL" id="MPUH01001131">
    <property type="protein sequence ID" value="OMJ70046.1"/>
    <property type="molecule type" value="Genomic_DNA"/>
</dbReference>
<name>A0A1R2AZV3_9CILI</name>
<evidence type="ECO:0000256" key="2">
    <source>
        <dbReference type="SAM" id="MobiDB-lite"/>
    </source>
</evidence>
<protein>
    <submittedName>
        <fullName evidence="3">Uncharacterized protein</fullName>
    </submittedName>
</protein>
<evidence type="ECO:0000313" key="3">
    <source>
        <dbReference type="EMBL" id="OMJ70046.1"/>
    </source>
</evidence>
<proteinExistence type="predicted"/>